<reference evidence="6" key="1">
    <citation type="submission" date="2025-08" db="UniProtKB">
        <authorList>
            <consortium name="RefSeq"/>
        </authorList>
    </citation>
    <scope>IDENTIFICATION</scope>
    <source>
        <tissue evidence="6">Kidney</tissue>
    </source>
</reference>
<dbReference type="KEGG" id="pvp:111742687"/>
<organism evidence="5 6">
    <name type="scientific">Pteropus vampyrus</name>
    <name type="common">Large flying fox</name>
    <dbReference type="NCBI Taxonomy" id="132908"/>
    <lineage>
        <taxon>Eukaryota</taxon>
        <taxon>Metazoa</taxon>
        <taxon>Chordata</taxon>
        <taxon>Craniata</taxon>
        <taxon>Vertebrata</taxon>
        <taxon>Euteleostomi</taxon>
        <taxon>Mammalia</taxon>
        <taxon>Eutheria</taxon>
        <taxon>Laurasiatheria</taxon>
        <taxon>Chiroptera</taxon>
        <taxon>Yinpterochiroptera</taxon>
        <taxon>Pteropodoidea</taxon>
        <taxon>Pteropodidae</taxon>
        <taxon>Pteropodinae</taxon>
        <taxon>Pteropus</taxon>
    </lineage>
</organism>
<dbReference type="GO" id="GO:0004022">
    <property type="term" value="F:alcohol dehydrogenase (NAD+) activity"/>
    <property type="evidence" value="ECO:0007669"/>
    <property type="project" value="TreeGrafter"/>
</dbReference>
<keyword evidence="5" id="KW-1185">Reference proteome</keyword>
<dbReference type="PANTHER" id="PTHR11496:SF83">
    <property type="entry name" value="HYDROXYACID-OXOACID TRANSHYDROGENASE, MITOCHONDRIAL"/>
    <property type="match status" value="1"/>
</dbReference>
<accession>A0A6P6CQ61</accession>
<dbReference type="Gene3D" id="3.40.50.1970">
    <property type="match status" value="1"/>
</dbReference>
<dbReference type="AlphaFoldDB" id="A0A6P6CQ61"/>
<dbReference type="RefSeq" id="XP_023389045.1">
    <property type="nucleotide sequence ID" value="XM_023533277.1"/>
</dbReference>
<keyword evidence="2" id="KW-0560">Oxidoreductase</keyword>
<gene>
    <name evidence="6" type="primary">LOC111742687</name>
</gene>
<protein>
    <recommendedName>
        <fullName evidence="1">Hydroxyacid-oxoacid transhydrogenase, mitochondrial</fullName>
    </recommendedName>
    <alternativeName>
        <fullName evidence="3">Alcohol dehydrogenase iron-containing protein 1</fullName>
    </alternativeName>
</protein>
<dbReference type="InterPro" id="IPR039697">
    <property type="entry name" value="Alcohol_dehydrogenase_Fe"/>
</dbReference>
<evidence type="ECO:0000259" key="4">
    <source>
        <dbReference type="Pfam" id="PF00465"/>
    </source>
</evidence>
<dbReference type="PANTHER" id="PTHR11496">
    <property type="entry name" value="ALCOHOL DEHYDROGENASE"/>
    <property type="match status" value="1"/>
</dbReference>
<dbReference type="GO" id="GO:0046872">
    <property type="term" value="F:metal ion binding"/>
    <property type="evidence" value="ECO:0007669"/>
    <property type="project" value="InterPro"/>
</dbReference>
<proteinExistence type="predicted"/>
<feature type="domain" description="Alcohol dehydrogenase iron-type/glycerol dehydrogenase GldA" evidence="4">
    <location>
        <begin position="5"/>
        <end position="135"/>
    </location>
</feature>
<dbReference type="GO" id="GO:0005739">
    <property type="term" value="C:mitochondrion"/>
    <property type="evidence" value="ECO:0007669"/>
    <property type="project" value="TreeGrafter"/>
</dbReference>
<dbReference type="Pfam" id="PF00465">
    <property type="entry name" value="Fe-ADH"/>
    <property type="match status" value="1"/>
</dbReference>
<sequence>MAVSNIRYGAGVTKEVGMDLQNMGAKNVCLMTDKNLSQLPPVQIVMDSLVTNGINFKVYDNVRVEPTDRSFLEAIEFARKGAFDAYVAVGGGSTMDTCKAANLYASSLHSDFLDYVSAPIGKGKPVSVPLKPLIAGKHCLFACLFVLFCSCQKALGKMQARIFRACVSKAF</sequence>
<evidence type="ECO:0000313" key="5">
    <source>
        <dbReference type="Proteomes" id="UP000515202"/>
    </source>
</evidence>
<evidence type="ECO:0000256" key="1">
    <source>
        <dbReference type="ARBA" id="ARBA00021046"/>
    </source>
</evidence>
<dbReference type="OrthoDB" id="339764at2759"/>
<name>A0A6P6CQ61_PTEVA</name>
<evidence type="ECO:0000256" key="3">
    <source>
        <dbReference type="ARBA" id="ARBA00032098"/>
    </source>
</evidence>
<dbReference type="Proteomes" id="UP000515202">
    <property type="component" value="Unplaced"/>
</dbReference>
<evidence type="ECO:0000256" key="2">
    <source>
        <dbReference type="ARBA" id="ARBA00023002"/>
    </source>
</evidence>
<evidence type="ECO:0000313" key="6">
    <source>
        <dbReference type="RefSeq" id="XP_023389045.1"/>
    </source>
</evidence>
<dbReference type="SUPFAM" id="SSF56796">
    <property type="entry name" value="Dehydroquinate synthase-like"/>
    <property type="match status" value="1"/>
</dbReference>
<dbReference type="InterPro" id="IPR001670">
    <property type="entry name" value="ADH_Fe/GldA"/>
</dbReference>
<dbReference type="GeneID" id="111742687"/>